<sequence>MGLSCLGILSMLRNLTISYGG</sequence>
<reference evidence="1" key="1">
    <citation type="submission" date="2018-02" db="EMBL/GenBank/DDBJ databases">
        <title>Rhizophora mucronata_Transcriptome.</title>
        <authorList>
            <person name="Meera S.P."/>
            <person name="Sreeshan A."/>
            <person name="Augustine A."/>
        </authorList>
    </citation>
    <scope>NUCLEOTIDE SEQUENCE</scope>
    <source>
        <tissue evidence="1">Leaf</tissue>
    </source>
</reference>
<protein>
    <submittedName>
        <fullName evidence="1">Uncharacterized protein</fullName>
    </submittedName>
</protein>
<evidence type="ECO:0000313" key="1">
    <source>
        <dbReference type="EMBL" id="MBX66539.1"/>
    </source>
</evidence>
<accession>A0A2P2QHR7</accession>
<dbReference type="AlphaFoldDB" id="A0A2P2QHR7"/>
<organism evidence="1">
    <name type="scientific">Rhizophora mucronata</name>
    <name type="common">Asiatic mangrove</name>
    <dbReference type="NCBI Taxonomy" id="61149"/>
    <lineage>
        <taxon>Eukaryota</taxon>
        <taxon>Viridiplantae</taxon>
        <taxon>Streptophyta</taxon>
        <taxon>Embryophyta</taxon>
        <taxon>Tracheophyta</taxon>
        <taxon>Spermatophyta</taxon>
        <taxon>Magnoliopsida</taxon>
        <taxon>eudicotyledons</taxon>
        <taxon>Gunneridae</taxon>
        <taxon>Pentapetalae</taxon>
        <taxon>rosids</taxon>
        <taxon>fabids</taxon>
        <taxon>Malpighiales</taxon>
        <taxon>Rhizophoraceae</taxon>
        <taxon>Rhizophora</taxon>
    </lineage>
</organism>
<proteinExistence type="predicted"/>
<dbReference type="EMBL" id="GGEC01086055">
    <property type="protein sequence ID" value="MBX66539.1"/>
    <property type="molecule type" value="Transcribed_RNA"/>
</dbReference>
<name>A0A2P2QHR7_RHIMU</name>